<gene>
    <name evidence="5" type="ORF">EW026_g7050</name>
</gene>
<evidence type="ECO:0000313" key="5">
    <source>
        <dbReference type="EMBL" id="THG94418.1"/>
    </source>
</evidence>
<keyword evidence="3" id="KW-0813">Transport</keyword>
<evidence type="ECO:0000256" key="4">
    <source>
        <dbReference type="ARBA" id="ARBA00023242"/>
    </source>
</evidence>
<reference evidence="5 6" key="1">
    <citation type="submission" date="2019-02" db="EMBL/GenBank/DDBJ databases">
        <title>Genome sequencing of the rare red list fungi Phlebia centrifuga.</title>
        <authorList>
            <person name="Buettner E."/>
            <person name="Kellner H."/>
        </authorList>
    </citation>
    <scope>NUCLEOTIDE SEQUENCE [LARGE SCALE GENOMIC DNA]</scope>
    <source>
        <strain evidence="5 6">DSM 108282</strain>
    </source>
</reference>
<dbReference type="AlphaFoldDB" id="A0A4S4K929"/>
<dbReference type="GO" id="GO:0006606">
    <property type="term" value="P:protein import into nucleus"/>
    <property type="evidence" value="ECO:0007669"/>
    <property type="project" value="TreeGrafter"/>
</dbReference>
<dbReference type="Proteomes" id="UP000309038">
    <property type="component" value="Unassembled WGS sequence"/>
</dbReference>
<dbReference type="SUPFAM" id="SSF48371">
    <property type="entry name" value="ARM repeat"/>
    <property type="match status" value="1"/>
</dbReference>
<comment type="similarity">
    <text evidence="2">Belongs to the importin beta family.</text>
</comment>
<keyword evidence="6" id="KW-1185">Reference proteome</keyword>
<name>A0A4S4K929_9APHY</name>
<dbReference type="PANTHER" id="PTHR12363:SF33">
    <property type="entry name" value="IMPORTIN-13"/>
    <property type="match status" value="1"/>
</dbReference>
<dbReference type="GO" id="GO:0005634">
    <property type="term" value="C:nucleus"/>
    <property type="evidence" value="ECO:0007669"/>
    <property type="project" value="UniProtKB-SubCell"/>
</dbReference>
<evidence type="ECO:0000313" key="6">
    <source>
        <dbReference type="Proteomes" id="UP000309038"/>
    </source>
</evidence>
<dbReference type="InterPro" id="IPR016024">
    <property type="entry name" value="ARM-type_fold"/>
</dbReference>
<evidence type="ECO:0000256" key="1">
    <source>
        <dbReference type="ARBA" id="ARBA00004123"/>
    </source>
</evidence>
<dbReference type="InterPro" id="IPR011989">
    <property type="entry name" value="ARM-like"/>
</dbReference>
<evidence type="ECO:0000256" key="3">
    <source>
        <dbReference type="ARBA" id="ARBA00022448"/>
    </source>
</evidence>
<dbReference type="EMBL" id="SGPJ01000450">
    <property type="protein sequence ID" value="THG94418.1"/>
    <property type="molecule type" value="Genomic_DNA"/>
</dbReference>
<protein>
    <submittedName>
        <fullName evidence="5">Uncharacterized protein</fullName>
    </submittedName>
</protein>
<dbReference type="Gene3D" id="1.25.10.10">
    <property type="entry name" value="Leucine-rich Repeat Variant"/>
    <property type="match status" value="2"/>
</dbReference>
<keyword evidence="4" id="KW-0539">Nucleus</keyword>
<sequence length="564" mass="62372">MKSCRAEFPSENAFELRDLLIDLTGRSMSTGHSKVILRSYLLPNLTAIVPLLINLLTPISGPADFDEEEFELAAEALEEIMSRSALAGGTGTKTLTEPLLLWFERHGGTIVENTLKEGFADSVSRSLCKLLTALGDHSPEYLAANLASSVSPSPVLQEPISTPLPPKSHLIQTFLRLLLAFTALPGYYGVDEEESEMTLGFWYLFQEALWSTDPEYNEDDEAPPRAQGEQGNISRAVYSELVQALRRKVVWPEKNILQPWARDQRDKFQAYRRDVGDTLVNAYYILRDDMLAYYVSELIERISSHREAFGELHAGLVGINDTEKSKVLQSIASVIQALPPEEEIPPVEAIVSPVVSKLYELLQSPAQLPEETRALVVQQLQTIAGVARGLTRTNDSLLIFDDSPDMKQETERMRRARQDPRVVRLRDAILDATRRTVDLWCTDASVSDALSELCKAITSLPSDDTLLSLPAGPLLELICLASQRQLTAVWLNLATMLIIQMDPPALFPTTFKSVPSPEARGTVLNAVTALLQSSLNMFGQPGAMVDVCFGPDPAAHIQETDLSE</sequence>
<dbReference type="GO" id="GO:0005737">
    <property type="term" value="C:cytoplasm"/>
    <property type="evidence" value="ECO:0007669"/>
    <property type="project" value="TreeGrafter"/>
</dbReference>
<dbReference type="Pfam" id="PF18773">
    <property type="entry name" value="Importin_rep"/>
    <property type="match status" value="1"/>
</dbReference>
<dbReference type="InterPro" id="IPR051345">
    <property type="entry name" value="Importin_beta-like_NTR"/>
</dbReference>
<dbReference type="PANTHER" id="PTHR12363">
    <property type="entry name" value="TRANSPORTIN 3 AND IMPORTIN 13"/>
    <property type="match status" value="1"/>
</dbReference>
<accession>A0A4S4K929</accession>
<comment type="caution">
    <text evidence="5">The sequence shown here is derived from an EMBL/GenBank/DDBJ whole genome shotgun (WGS) entry which is preliminary data.</text>
</comment>
<dbReference type="InterPro" id="IPR040709">
    <property type="entry name" value="Importin_rep_1"/>
</dbReference>
<proteinExistence type="inferred from homology"/>
<comment type="subcellular location">
    <subcellularLocation>
        <location evidence="1">Nucleus</location>
    </subcellularLocation>
</comment>
<evidence type="ECO:0000256" key="2">
    <source>
        <dbReference type="ARBA" id="ARBA00007991"/>
    </source>
</evidence>
<organism evidence="5 6">
    <name type="scientific">Hermanssonia centrifuga</name>
    <dbReference type="NCBI Taxonomy" id="98765"/>
    <lineage>
        <taxon>Eukaryota</taxon>
        <taxon>Fungi</taxon>
        <taxon>Dikarya</taxon>
        <taxon>Basidiomycota</taxon>
        <taxon>Agaricomycotina</taxon>
        <taxon>Agaricomycetes</taxon>
        <taxon>Polyporales</taxon>
        <taxon>Meruliaceae</taxon>
        <taxon>Hermanssonia</taxon>
    </lineage>
</organism>